<dbReference type="VEuPathDB" id="FungiDB:PNEG_04276"/>
<dbReference type="EMBL" id="AFWA02000005">
    <property type="protein sequence ID" value="KTW32923.1"/>
    <property type="molecule type" value="Genomic_DNA"/>
</dbReference>
<sequence length="105" mass="12902">MIYINIKDLETKVSLEEEIYQDKKLIEIYEQRKRDNKEGLKALERLKERDKVWVNVDNLFMRQKVEETIRCIKEDEKYLELEIEKVKERLLCLCEKLEVLQNKKI</sequence>
<dbReference type="RefSeq" id="XP_019613392.1">
    <property type="nucleotide sequence ID" value="XM_019757797.1"/>
</dbReference>
<comment type="caution">
    <text evidence="1">The sequence shown here is derived from an EMBL/GenBank/DDBJ whole genome shotgun (WGS) entry which is preliminary data.</text>
</comment>
<evidence type="ECO:0000313" key="2">
    <source>
        <dbReference type="Proteomes" id="UP000011958"/>
    </source>
</evidence>
<gene>
    <name evidence="1" type="ORF">PNEG_04276</name>
</gene>
<dbReference type="AlphaFoldDB" id="A0A0W4ZX26"/>
<dbReference type="OrthoDB" id="20282at2759"/>
<protein>
    <recommendedName>
        <fullName evidence="3">P53 and DNA damage-regulated protein 1</fullName>
    </recommendedName>
</protein>
<evidence type="ECO:0000313" key="1">
    <source>
        <dbReference type="EMBL" id="KTW32923.1"/>
    </source>
</evidence>
<organism evidence="1 2">
    <name type="scientific">Pneumocystis murina (strain B123)</name>
    <name type="common">Mouse pneumocystis pneumonia agent</name>
    <name type="synonym">Pneumocystis carinii f. sp. muris</name>
    <dbReference type="NCBI Taxonomy" id="1069680"/>
    <lineage>
        <taxon>Eukaryota</taxon>
        <taxon>Fungi</taxon>
        <taxon>Dikarya</taxon>
        <taxon>Ascomycota</taxon>
        <taxon>Taphrinomycotina</taxon>
        <taxon>Pneumocystomycetes</taxon>
        <taxon>Pneumocystaceae</taxon>
        <taxon>Pneumocystis</taxon>
    </lineage>
</organism>
<keyword evidence="2" id="KW-1185">Reference proteome</keyword>
<name>A0A0W4ZX26_PNEMU</name>
<reference evidence="2" key="1">
    <citation type="journal article" date="2016" name="Nat. Commun.">
        <title>Genome analysis of three Pneumocystis species reveals adaptation mechanisms to life exclusively in mammalian hosts.</title>
        <authorList>
            <person name="Ma L."/>
            <person name="Chen Z."/>
            <person name="Huang D.W."/>
            <person name="Kutty G."/>
            <person name="Ishihara M."/>
            <person name="Wang H."/>
            <person name="Abouelleil A."/>
            <person name="Bishop L."/>
            <person name="Davey E."/>
            <person name="Deng R."/>
            <person name="Deng X."/>
            <person name="Fan L."/>
            <person name="Fantoni G."/>
            <person name="Fitzgerald M."/>
            <person name="Gogineni E."/>
            <person name="Goldberg J.M."/>
            <person name="Handley G."/>
            <person name="Hu X."/>
            <person name="Huber C."/>
            <person name="Jiao X."/>
            <person name="Jones K."/>
            <person name="Levin J.Z."/>
            <person name="Liu Y."/>
            <person name="Macdonald P."/>
            <person name="Melnikov A."/>
            <person name="Raley C."/>
            <person name="Sassi M."/>
            <person name="Sherman B.T."/>
            <person name="Song X."/>
            <person name="Sykes S."/>
            <person name="Tran B."/>
            <person name="Walsh L."/>
            <person name="Xia Y."/>
            <person name="Yang J."/>
            <person name="Young S."/>
            <person name="Zeng Q."/>
            <person name="Zheng X."/>
            <person name="Stephens R."/>
            <person name="Nusbaum C."/>
            <person name="Birren B.W."/>
            <person name="Azadi P."/>
            <person name="Lempicki R.A."/>
            <person name="Cuomo C.A."/>
            <person name="Kovacs J.A."/>
        </authorList>
    </citation>
    <scope>NUCLEOTIDE SEQUENCE [LARGE SCALE GENOMIC DNA]</scope>
    <source>
        <strain evidence="2">B123</strain>
    </source>
</reference>
<dbReference type="SUPFAM" id="SSF46579">
    <property type="entry name" value="Prefoldin"/>
    <property type="match status" value="1"/>
</dbReference>
<dbReference type="Proteomes" id="UP000011958">
    <property type="component" value="Unassembled WGS sequence"/>
</dbReference>
<dbReference type="GeneID" id="30671568"/>
<evidence type="ECO:0008006" key="3">
    <source>
        <dbReference type="Google" id="ProtNLM"/>
    </source>
</evidence>
<accession>A0A0W4ZX26</accession>
<proteinExistence type="predicted"/>